<dbReference type="Pfam" id="PF00294">
    <property type="entry name" value="PfkB"/>
    <property type="match status" value="1"/>
</dbReference>
<feature type="binding site" evidence="12">
    <location>
        <begin position="54"/>
        <end position="58"/>
    </location>
    <ligand>
        <name>substrate</name>
    </ligand>
</feature>
<keyword evidence="10 12" id="KW-0630">Potassium</keyword>
<comment type="activity regulation">
    <text evidence="12">Activated by a monovalent cation that binds near, but not in, the active site. The most likely occupant of the site in vivo is potassium. Ion binding induces a conformational change that may alter substrate affinity.</text>
</comment>
<comment type="similarity">
    <text evidence="12">Belongs to the carbohydrate kinase PfkB family. Ribokinase subfamily.</text>
</comment>
<dbReference type="SUPFAM" id="SSF53613">
    <property type="entry name" value="Ribokinase-like"/>
    <property type="match status" value="1"/>
</dbReference>
<dbReference type="InterPro" id="IPR011877">
    <property type="entry name" value="Ribokinase"/>
</dbReference>
<feature type="binding site" evidence="12">
    <location>
        <position position="262"/>
    </location>
    <ligand>
        <name>K(+)</name>
        <dbReference type="ChEBI" id="CHEBI:29103"/>
    </ligand>
</feature>
<dbReference type="GO" id="GO:0005829">
    <property type="term" value="C:cytosol"/>
    <property type="evidence" value="ECO:0007669"/>
    <property type="project" value="TreeGrafter"/>
</dbReference>
<comment type="function">
    <text evidence="12">Catalyzes the phosphorylation of ribose at O-5 in a reaction requiring ATP and magnesium. The resulting D-ribose-5-phosphate can then be used either for sythesis of nucleotides, histidine, and tryptophan, or as a component of the pentose phosphate pathway.</text>
</comment>
<evidence type="ECO:0000313" key="15">
    <source>
        <dbReference type="Proteomes" id="UP000051139"/>
    </source>
</evidence>
<dbReference type="GO" id="GO:0004747">
    <property type="term" value="F:ribokinase activity"/>
    <property type="evidence" value="ECO:0007669"/>
    <property type="project" value="UniProtKB-UniRule"/>
</dbReference>
<evidence type="ECO:0000259" key="13">
    <source>
        <dbReference type="Pfam" id="PF00294"/>
    </source>
</evidence>
<dbReference type="NCBIfam" id="TIGR02152">
    <property type="entry name" value="D_ribokin_bact"/>
    <property type="match status" value="1"/>
</dbReference>
<feature type="active site" description="Proton acceptor" evidence="12">
    <location>
        <position position="268"/>
    </location>
</feature>
<keyword evidence="6 12" id="KW-0547">Nucleotide-binding</keyword>
<dbReference type="PANTHER" id="PTHR10584:SF166">
    <property type="entry name" value="RIBOKINASE"/>
    <property type="match status" value="1"/>
</dbReference>
<evidence type="ECO:0000256" key="5">
    <source>
        <dbReference type="ARBA" id="ARBA00022723"/>
    </source>
</evidence>
<dbReference type="CDD" id="cd01174">
    <property type="entry name" value="ribokinase"/>
    <property type="match status" value="1"/>
</dbReference>
<feature type="binding site" evidence="12">
    <location>
        <position position="302"/>
    </location>
    <ligand>
        <name>K(+)</name>
        <dbReference type="ChEBI" id="CHEBI:29103"/>
    </ligand>
</feature>
<evidence type="ECO:0000313" key="14">
    <source>
        <dbReference type="EMBL" id="KRN96175.1"/>
    </source>
</evidence>
<comment type="caution">
    <text evidence="14">The sequence shown here is derived from an EMBL/GenBank/DDBJ whole genome shotgun (WGS) entry which is preliminary data.</text>
</comment>
<name>A0A0R2L336_9LACO</name>
<feature type="binding site" evidence="12">
    <location>
        <begin position="267"/>
        <end position="268"/>
    </location>
    <ligand>
        <name>ATP</name>
        <dbReference type="ChEBI" id="CHEBI:30616"/>
    </ligand>
</feature>
<keyword evidence="11 12" id="KW-0119">Carbohydrate metabolism</keyword>
<evidence type="ECO:0000256" key="2">
    <source>
        <dbReference type="ARBA" id="ARBA00012035"/>
    </source>
</evidence>
<dbReference type="PATRIC" id="fig|348151.3.peg.1608"/>
<dbReference type="PROSITE" id="PS00584">
    <property type="entry name" value="PFKB_KINASES_2"/>
    <property type="match status" value="1"/>
</dbReference>
<dbReference type="InterPro" id="IPR011611">
    <property type="entry name" value="PfkB_dom"/>
</dbReference>
<keyword evidence="7 12" id="KW-0418">Kinase</keyword>
<feature type="binding site" evidence="12">
    <location>
        <position position="299"/>
    </location>
    <ligand>
        <name>K(+)</name>
        <dbReference type="ChEBI" id="CHEBI:29103"/>
    </ligand>
</feature>
<dbReference type="GO" id="GO:0019303">
    <property type="term" value="P:D-ribose catabolic process"/>
    <property type="evidence" value="ECO:0007669"/>
    <property type="project" value="UniProtKB-UniRule"/>
</dbReference>
<feature type="binding site" evidence="12">
    <location>
        <position position="200"/>
    </location>
    <ligand>
        <name>ATP</name>
        <dbReference type="ChEBI" id="CHEBI:30616"/>
    </ligand>
</feature>
<accession>A0A0R2L336</accession>
<evidence type="ECO:0000256" key="4">
    <source>
        <dbReference type="ARBA" id="ARBA00022679"/>
    </source>
</evidence>
<comment type="similarity">
    <text evidence="1">Belongs to the carbohydrate kinase pfkB family.</text>
</comment>
<feature type="binding site" evidence="12">
    <location>
        <position position="304"/>
    </location>
    <ligand>
        <name>K(+)</name>
        <dbReference type="ChEBI" id="CHEBI:29103"/>
    </ligand>
</feature>
<proteinExistence type="inferred from homology"/>
<evidence type="ECO:0000256" key="9">
    <source>
        <dbReference type="ARBA" id="ARBA00022842"/>
    </source>
</evidence>
<keyword evidence="4 12" id="KW-0808">Transferase</keyword>
<dbReference type="InterPro" id="IPR002139">
    <property type="entry name" value="Ribo/fructo_kinase"/>
</dbReference>
<dbReference type="UniPathway" id="UPA00916">
    <property type="reaction ID" value="UER00889"/>
</dbReference>
<evidence type="ECO:0000256" key="3">
    <source>
        <dbReference type="ARBA" id="ARBA00016943"/>
    </source>
</evidence>
<keyword evidence="5 12" id="KW-0479">Metal-binding</keyword>
<dbReference type="HAMAP" id="MF_01987">
    <property type="entry name" value="Ribokinase"/>
    <property type="match status" value="1"/>
</dbReference>
<evidence type="ECO:0000256" key="1">
    <source>
        <dbReference type="ARBA" id="ARBA00005380"/>
    </source>
</evidence>
<feature type="binding site" evidence="12">
    <location>
        <position position="293"/>
    </location>
    <ligand>
        <name>ATP</name>
        <dbReference type="ChEBI" id="CHEBI:30616"/>
    </ligand>
</feature>
<feature type="binding site" evidence="12">
    <location>
        <position position="155"/>
    </location>
    <ligand>
        <name>substrate</name>
    </ligand>
</feature>
<protein>
    <recommendedName>
        <fullName evidence="3 12">Ribokinase</fullName>
        <shortName evidence="12">RK</shortName>
        <ecNumber evidence="2 12">2.7.1.15</ecNumber>
    </recommendedName>
</protein>
<dbReference type="EMBL" id="JQCB01000005">
    <property type="protein sequence ID" value="KRN96175.1"/>
    <property type="molecule type" value="Genomic_DNA"/>
</dbReference>
<dbReference type="InterPro" id="IPR029056">
    <property type="entry name" value="Ribokinase-like"/>
</dbReference>
<comment type="subcellular location">
    <subcellularLocation>
        <location evidence="12">Cytoplasm</location>
    </subcellularLocation>
</comment>
<evidence type="ECO:0000256" key="8">
    <source>
        <dbReference type="ARBA" id="ARBA00022840"/>
    </source>
</evidence>
<keyword evidence="8 12" id="KW-0067">ATP-binding</keyword>
<comment type="pathway">
    <text evidence="12">Carbohydrate metabolism; D-ribose degradation; D-ribose 5-phosphate from beta-D-ribopyranose: step 2/2.</text>
</comment>
<dbReference type="PANTHER" id="PTHR10584">
    <property type="entry name" value="SUGAR KINASE"/>
    <property type="match status" value="1"/>
</dbReference>
<feature type="binding site" evidence="12">
    <location>
        <position position="308"/>
    </location>
    <ligand>
        <name>K(+)</name>
        <dbReference type="ChEBI" id="CHEBI:29103"/>
    </ligand>
</feature>
<keyword evidence="12" id="KW-0963">Cytoplasm</keyword>
<dbReference type="InterPro" id="IPR002173">
    <property type="entry name" value="Carboh/pur_kinase_PfkB_CS"/>
</dbReference>
<feature type="binding site" evidence="12">
    <location>
        <position position="268"/>
    </location>
    <ligand>
        <name>substrate</name>
    </ligand>
</feature>
<evidence type="ECO:0000256" key="11">
    <source>
        <dbReference type="ARBA" id="ARBA00023277"/>
    </source>
</evidence>
<dbReference type="STRING" id="348151.IV55_GL001561"/>
<evidence type="ECO:0000256" key="7">
    <source>
        <dbReference type="ARBA" id="ARBA00022777"/>
    </source>
</evidence>
<evidence type="ECO:0000256" key="10">
    <source>
        <dbReference type="ARBA" id="ARBA00022958"/>
    </source>
</evidence>
<comment type="caution">
    <text evidence="12">Lacks conserved residue(s) required for the propagation of feature annotation.</text>
</comment>
<comment type="cofactor">
    <cofactor evidence="12">
        <name>Mg(2+)</name>
        <dbReference type="ChEBI" id="CHEBI:18420"/>
    </cofactor>
    <text evidence="12">Requires a divalent cation, most likely magnesium in vivo, as an electrophilic catalyst to aid phosphoryl group transfer. It is the chelate of the metal and the nucleotide that is the actual substrate.</text>
</comment>
<dbReference type="GO" id="GO:0005524">
    <property type="term" value="F:ATP binding"/>
    <property type="evidence" value="ECO:0007669"/>
    <property type="project" value="UniProtKB-UniRule"/>
</dbReference>
<dbReference type="Gene3D" id="3.40.1190.20">
    <property type="match status" value="1"/>
</dbReference>
<evidence type="ECO:0000256" key="6">
    <source>
        <dbReference type="ARBA" id="ARBA00022741"/>
    </source>
</evidence>
<dbReference type="GO" id="GO:0046872">
    <property type="term" value="F:metal ion binding"/>
    <property type="evidence" value="ECO:0007669"/>
    <property type="project" value="UniProtKB-KW"/>
</dbReference>
<organism evidence="14 15">
    <name type="scientific">Furfurilactobacillus siliginis</name>
    <dbReference type="NCBI Taxonomy" id="348151"/>
    <lineage>
        <taxon>Bacteria</taxon>
        <taxon>Bacillati</taxon>
        <taxon>Bacillota</taxon>
        <taxon>Bacilli</taxon>
        <taxon>Lactobacillales</taxon>
        <taxon>Lactobacillaceae</taxon>
        <taxon>Furfurilactobacillus</taxon>
    </lineage>
</organism>
<feature type="domain" description="Carbohydrate kinase PfkB" evidence="13">
    <location>
        <begin position="17"/>
        <end position="310"/>
    </location>
</feature>
<comment type="catalytic activity">
    <reaction evidence="12">
        <text>D-ribose + ATP = D-ribose 5-phosphate + ADP + H(+)</text>
        <dbReference type="Rhea" id="RHEA:13697"/>
        <dbReference type="ChEBI" id="CHEBI:15378"/>
        <dbReference type="ChEBI" id="CHEBI:30616"/>
        <dbReference type="ChEBI" id="CHEBI:47013"/>
        <dbReference type="ChEBI" id="CHEBI:78346"/>
        <dbReference type="ChEBI" id="CHEBI:456216"/>
        <dbReference type="EC" id="2.7.1.15"/>
    </reaction>
</comment>
<keyword evidence="9 12" id="KW-0460">Magnesium</keyword>
<sequence length="321" mass="33860">MRKTLNYVNLKGTIMANKVVVLGSLNVDSILRIPRLPLPGETMEMNDKSSAPGGKGANQAVAAARAGAQTAFIGKVGADDGASVLREALESDGISTEFVTTDEQRGSGQAYILLQESGQNSILVYAGSNQSLSKEDVDAAKDIIKDADFLISQFETPIETTTYAFEYAQSVGVTTILNPAPAVPTMPADLLKVTDLICPNETEAATITGIEVTDAASMLLNAAKFAQMGCKELIITVGSRGAFYANQDGSGFVDAFKVKAVDTTAAGDTFLGALSSQLKTDFSNMRDAIVFANHASSLTVQRLGAQPSIPMLEEIKAEYNK</sequence>
<evidence type="ECO:0000256" key="12">
    <source>
        <dbReference type="HAMAP-Rule" id="MF_01987"/>
    </source>
</evidence>
<feature type="binding site" evidence="12">
    <location>
        <begin position="236"/>
        <end position="241"/>
    </location>
    <ligand>
        <name>ATP</name>
        <dbReference type="ChEBI" id="CHEBI:30616"/>
    </ligand>
</feature>
<dbReference type="AlphaFoldDB" id="A0A0R2L336"/>
<dbReference type="Proteomes" id="UP000051139">
    <property type="component" value="Unassembled WGS sequence"/>
</dbReference>
<comment type="subunit">
    <text evidence="12">Homodimer.</text>
</comment>
<keyword evidence="15" id="KW-1185">Reference proteome</keyword>
<reference evidence="14 15" key="1">
    <citation type="journal article" date="2015" name="Genome Announc.">
        <title>Expanding the biotechnology potential of lactobacilli through comparative genomics of 213 strains and associated genera.</title>
        <authorList>
            <person name="Sun Z."/>
            <person name="Harris H.M."/>
            <person name="McCann A."/>
            <person name="Guo C."/>
            <person name="Argimon S."/>
            <person name="Zhang W."/>
            <person name="Yang X."/>
            <person name="Jeffery I.B."/>
            <person name="Cooney J.C."/>
            <person name="Kagawa T.F."/>
            <person name="Liu W."/>
            <person name="Song Y."/>
            <person name="Salvetti E."/>
            <person name="Wrobel A."/>
            <person name="Rasinkangas P."/>
            <person name="Parkhill J."/>
            <person name="Rea M.C."/>
            <person name="O'Sullivan O."/>
            <person name="Ritari J."/>
            <person name="Douillard F.P."/>
            <person name="Paul Ross R."/>
            <person name="Yang R."/>
            <person name="Briner A.E."/>
            <person name="Felis G.E."/>
            <person name="de Vos W.M."/>
            <person name="Barrangou R."/>
            <person name="Klaenhammer T.R."/>
            <person name="Caufield P.W."/>
            <person name="Cui Y."/>
            <person name="Zhang H."/>
            <person name="O'Toole P.W."/>
        </authorList>
    </citation>
    <scope>NUCLEOTIDE SEQUENCE [LARGE SCALE GENOMIC DNA]</scope>
    <source>
        <strain evidence="14 15">DSM 22696</strain>
    </source>
</reference>
<dbReference type="EC" id="2.7.1.15" evidence="2 12"/>
<dbReference type="PRINTS" id="PR00990">
    <property type="entry name" value="RIBOKINASE"/>
</dbReference>
<gene>
    <name evidence="12" type="primary">rbsK</name>
    <name evidence="14" type="ORF">IV55_GL001561</name>
</gene>
<feature type="binding site" evidence="12">
    <location>
        <position position="264"/>
    </location>
    <ligand>
        <name>K(+)</name>
        <dbReference type="ChEBI" id="CHEBI:29103"/>
    </ligand>
</feature>
<feature type="binding site" evidence="12">
    <location>
        <begin position="26"/>
        <end position="28"/>
    </location>
    <ligand>
        <name>substrate</name>
    </ligand>
</feature>